<dbReference type="Gene3D" id="1.20.1250.20">
    <property type="entry name" value="MFS general substrate transporter like domains"/>
    <property type="match status" value="1"/>
</dbReference>
<evidence type="ECO:0000256" key="1">
    <source>
        <dbReference type="ARBA" id="ARBA00004337"/>
    </source>
</evidence>
<evidence type="ECO:0000256" key="3">
    <source>
        <dbReference type="ARBA" id="ARBA00004496"/>
    </source>
</evidence>
<keyword evidence="9" id="KW-0967">Endosome</keyword>
<keyword evidence="12 22" id="KW-1133">Transmembrane helix</keyword>
<evidence type="ECO:0000259" key="23">
    <source>
        <dbReference type="PROSITE" id="PS50850"/>
    </source>
</evidence>
<sequence length="475" mass="52761">MSSPAEKHHQYKVRYSCITVEPVVLLFFISYSMIVTLRAEYVTLRIAKGLDDTKGSRAAVLAPDDTLCRLSNQSTDALYAETQSRASYWLLLLNLFQVVPSLVSAPLIGSWSDLGGRKRALIIPIIGYLIGSFVWIFVTYTNGKLWYLLLAEFCLGLTGDFSAVLAVCNAYLVDITTERERTFRLIMVGITIEVGTAASQILLGYWVVRQGFGLPFWFVVAAMLASLLYITCVLKETRAKSGGLENLELFNNRLLDDIYGMLMRYGSEKRRQMIFFITILGLHMMILYTAFLLVLLYVLSPPLCWTPVTVGYYVASALLLGSAGTLLGGKIFNMCVDDLGVVQMGALSFATSLILVAFSKSTMTLFFAGIFGSFRFLVSPAVRSRLSKLVDEEEQGAMFSLASSIESIGHLIGPLIFNLMYGVTTGFYQGFTFLVMAAVYAPICLMTGYYQVRGWMSNKTMSTNTEDDKERLVTP</sequence>
<evidence type="ECO:0000256" key="14">
    <source>
        <dbReference type="ARBA" id="ARBA00023157"/>
    </source>
</evidence>
<keyword evidence="14" id="KW-1015">Disulfide bond</keyword>
<comment type="catalytic activity">
    <reaction evidence="16">
        <text>(6S)-5-methyl-5,6,7,8-tetrahydrofolate(in) + H(+)(in) = (6S)-5-methyl-5,6,7,8-tetrahydrofolate(out) + H(+)(out)</text>
        <dbReference type="Rhea" id="RHEA:70167"/>
        <dbReference type="ChEBI" id="CHEBI:15378"/>
        <dbReference type="ChEBI" id="CHEBI:18608"/>
    </reaction>
</comment>
<evidence type="ECO:0000256" key="7">
    <source>
        <dbReference type="ARBA" id="ARBA00022490"/>
    </source>
</evidence>
<dbReference type="InterPro" id="IPR036259">
    <property type="entry name" value="MFS_trans_sf"/>
</dbReference>
<comment type="catalytic activity">
    <reaction evidence="20">
        <text>pemetrexed(in) + H(+)(in) = pemetrexed(out) + H(+)(out)</text>
        <dbReference type="Rhea" id="RHEA:70171"/>
        <dbReference type="ChEBI" id="CHEBI:15378"/>
        <dbReference type="ChEBI" id="CHEBI:63724"/>
    </reaction>
</comment>
<dbReference type="PROSITE" id="PS50850">
    <property type="entry name" value="MFS"/>
    <property type="match status" value="1"/>
</dbReference>
<keyword evidence="11" id="KW-0290">Folate-binding</keyword>
<dbReference type="OMA" id="GKIFNMC"/>
<keyword evidence="6" id="KW-1003">Cell membrane</keyword>
<evidence type="ECO:0000256" key="19">
    <source>
        <dbReference type="ARBA" id="ARBA00042514"/>
    </source>
</evidence>
<evidence type="ECO:0000256" key="15">
    <source>
        <dbReference type="ARBA" id="ARBA00023180"/>
    </source>
</evidence>
<dbReference type="PRINTS" id="PR01035">
    <property type="entry name" value="TCRTETA"/>
</dbReference>
<evidence type="ECO:0000256" key="22">
    <source>
        <dbReference type="SAM" id="Phobius"/>
    </source>
</evidence>
<organism evidence="24 25">
    <name type="scientific">Patiria miniata</name>
    <name type="common">Bat star</name>
    <name type="synonym">Asterina miniata</name>
    <dbReference type="NCBI Taxonomy" id="46514"/>
    <lineage>
        <taxon>Eukaryota</taxon>
        <taxon>Metazoa</taxon>
        <taxon>Echinodermata</taxon>
        <taxon>Eleutherozoa</taxon>
        <taxon>Asterozoa</taxon>
        <taxon>Asteroidea</taxon>
        <taxon>Valvatacea</taxon>
        <taxon>Valvatida</taxon>
        <taxon>Asterinidae</taxon>
        <taxon>Patiria</taxon>
    </lineage>
</organism>
<dbReference type="EnsemblMetazoa" id="XM_038197269.1">
    <property type="protein sequence ID" value="XP_038053197.1"/>
    <property type="gene ID" value="LOC119725724"/>
</dbReference>
<feature type="transmembrane region" description="Helical" evidence="22">
    <location>
        <begin position="310"/>
        <end position="327"/>
    </location>
</feature>
<name>A0A913ZN85_PATMI</name>
<dbReference type="InterPro" id="IPR001958">
    <property type="entry name" value="Tet-R_TetA/multi-R_MdtG-like"/>
</dbReference>
<feature type="transmembrane region" description="Helical" evidence="22">
    <location>
        <begin position="365"/>
        <end position="386"/>
    </location>
</feature>
<feature type="transmembrane region" description="Helical" evidence="22">
    <location>
        <begin position="120"/>
        <end position="140"/>
    </location>
</feature>
<dbReference type="InterPro" id="IPR020846">
    <property type="entry name" value="MFS_dom"/>
</dbReference>
<evidence type="ECO:0000256" key="8">
    <source>
        <dbReference type="ARBA" id="ARBA00022692"/>
    </source>
</evidence>
<feature type="transmembrane region" description="Helical" evidence="22">
    <location>
        <begin position="398"/>
        <end position="421"/>
    </location>
</feature>
<dbReference type="GO" id="GO:0010008">
    <property type="term" value="C:endosome membrane"/>
    <property type="evidence" value="ECO:0007669"/>
    <property type="project" value="UniProtKB-SubCell"/>
</dbReference>
<evidence type="ECO:0000256" key="11">
    <source>
        <dbReference type="ARBA" id="ARBA00022954"/>
    </source>
</evidence>
<evidence type="ECO:0000313" key="24">
    <source>
        <dbReference type="EnsemblMetazoa" id="XP_038053197.1"/>
    </source>
</evidence>
<feature type="transmembrane region" description="Helical" evidence="22">
    <location>
        <begin position="12"/>
        <end position="34"/>
    </location>
</feature>
<evidence type="ECO:0000256" key="18">
    <source>
        <dbReference type="ARBA" id="ARBA00040650"/>
    </source>
</evidence>
<dbReference type="InterPro" id="IPR011701">
    <property type="entry name" value="MFS"/>
</dbReference>
<keyword evidence="10" id="KW-0769">Symport</keyword>
<comment type="catalytic activity">
    <reaction evidence="17">
        <text>folate(in) + H(+)(in) = folate(out) + H(+)(out)</text>
        <dbReference type="Rhea" id="RHEA:70159"/>
        <dbReference type="ChEBI" id="CHEBI:15378"/>
        <dbReference type="ChEBI" id="CHEBI:62501"/>
    </reaction>
</comment>
<dbReference type="OrthoDB" id="419734at2759"/>
<dbReference type="GO" id="GO:0016323">
    <property type="term" value="C:basolateral plasma membrane"/>
    <property type="evidence" value="ECO:0007669"/>
    <property type="project" value="UniProtKB-SubCell"/>
</dbReference>
<evidence type="ECO:0000256" key="13">
    <source>
        <dbReference type="ARBA" id="ARBA00023136"/>
    </source>
</evidence>
<dbReference type="GO" id="GO:0015293">
    <property type="term" value="F:symporter activity"/>
    <property type="evidence" value="ECO:0007669"/>
    <property type="project" value="UniProtKB-KW"/>
</dbReference>
<dbReference type="Pfam" id="PF07690">
    <property type="entry name" value="MFS_1"/>
    <property type="match status" value="1"/>
</dbReference>
<dbReference type="GO" id="GO:0016324">
    <property type="term" value="C:apical plasma membrane"/>
    <property type="evidence" value="ECO:0007669"/>
    <property type="project" value="UniProtKB-SubCell"/>
</dbReference>
<keyword evidence="25" id="KW-1185">Reference proteome</keyword>
<dbReference type="GeneID" id="119725724"/>
<feature type="domain" description="Major facilitator superfamily (MFS) profile" evidence="23">
    <location>
        <begin position="18"/>
        <end position="455"/>
    </location>
</feature>
<dbReference type="PANTHER" id="PTHR23507:SF2">
    <property type="entry name" value="PROTON-COUPLED FOLATE TRANSPORTER"/>
    <property type="match status" value="1"/>
</dbReference>
<evidence type="ECO:0000256" key="12">
    <source>
        <dbReference type="ARBA" id="ARBA00022989"/>
    </source>
</evidence>
<keyword evidence="15" id="KW-0325">Glycoprotein</keyword>
<evidence type="ECO:0000256" key="9">
    <source>
        <dbReference type="ARBA" id="ARBA00022753"/>
    </source>
</evidence>
<dbReference type="AlphaFoldDB" id="A0A913ZN85"/>
<accession>A0A913ZN85</accession>
<proteinExistence type="predicted"/>
<evidence type="ECO:0000313" key="25">
    <source>
        <dbReference type="Proteomes" id="UP000887568"/>
    </source>
</evidence>
<dbReference type="RefSeq" id="XP_038053197.1">
    <property type="nucleotide sequence ID" value="XM_038197269.1"/>
</dbReference>
<dbReference type="SUPFAM" id="SSF103473">
    <property type="entry name" value="MFS general substrate transporter"/>
    <property type="match status" value="1"/>
</dbReference>
<feature type="transmembrane region" description="Helical" evidence="22">
    <location>
        <begin position="339"/>
        <end position="359"/>
    </location>
</feature>
<feature type="transmembrane region" description="Helical" evidence="22">
    <location>
        <begin position="273"/>
        <end position="298"/>
    </location>
</feature>
<feature type="transmembrane region" description="Helical" evidence="22">
    <location>
        <begin position="88"/>
        <end position="108"/>
    </location>
</feature>
<evidence type="ECO:0000256" key="6">
    <source>
        <dbReference type="ARBA" id="ARBA00022475"/>
    </source>
</evidence>
<protein>
    <recommendedName>
        <fullName evidence="18">Proton-coupled folate transporter</fullName>
    </recommendedName>
    <alternativeName>
        <fullName evidence="19">Solute carrier family 46 member 1</fullName>
    </alternativeName>
</protein>
<comment type="catalytic activity">
    <reaction evidence="21">
        <text>methotrexate(in) + H(+)(in) = methotrexate(out) + H(+)(out)</text>
        <dbReference type="Rhea" id="RHEA:70163"/>
        <dbReference type="ChEBI" id="CHEBI:15378"/>
        <dbReference type="ChEBI" id="CHEBI:50681"/>
    </reaction>
</comment>
<keyword evidence="7" id="KW-0963">Cytoplasm</keyword>
<feature type="transmembrane region" description="Helical" evidence="22">
    <location>
        <begin position="214"/>
        <end position="234"/>
    </location>
</feature>
<evidence type="ECO:0000256" key="5">
    <source>
        <dbReference type="ARBA" id="ARBA00022448"/>
    </source>
</evidence>
<evidence type="ECO:0000256" key="4">
    <source>
        <dbReference type="ARBA" id="ARBA00004554"/>
    </source>
</evidence>
<keyword evidence="13 22" id="KW-0472">Membrane</keyword>
<dbReference type="GO" id="GO:0005542">
    <property type="term" value="F:folic acid binding"/>
    <property type="evidence" value="ECO:0007669"/>
    <property type="project" value="UniProtKB-KW"/>
</dbReference>
<reference evidence="24" key="1">
    <citation type="submission" date="2022-11" db="UniProtKB">
        <authorList>
            <consortium name="EnsemblMetazoa"/>
        </authorList>
    </citation>
    <scope>IDENTIFICATION</scope>
</reference>
<evidence type="ECO:0000256" key="20">
    <source>
        <dbReference type="ARBA" id="ARBA00047769"/>
    </source>
</evidence>
<evidence type="ECO:0000256" key="2">
    <source>
        <dbReference type="ARBA" id="ARBA00004424"/>
    </source>
</evidence>
<evidence type="ECO:0000256" key="21">
    <source>
        <dbReference type="ARBA" id="ARBA00047850"/>
    </source>
</evidence>
<keyword evidence="5" id="KW-0813">Transport</keyword>
<comment type="subcellular location">
    <subcellularLocation>
        <location evidence="2">Apical cell membrane</location>
        <topology evidence="2">Multi-pass membrane protein</topology>
    </subcellularLocation>
    <subcellularLocation>
        <location evidence="4">Basolateral cell membrane</location>
        <topology evidence="4">Multi-pass membrane protein</topology>
    </subcellularLocation>
    <subcellularLocation>
        <location evidence="3">Cytoplasm</location>
    </subcellularLocation>
    <subcellularLocation>
        <location evidence="1">Endosome membrane</location>
        <topology evidence="1">Multi-pass membrane protein</topology>
    </subcellularLocation>
</comment>
<feature type="transmembrane region" description="Helical" evidence="22">
    <location>
        <begin position="146"/>
        <end position="173"/>
    </location>
</feature>
<feature type="transmembrane region" description="Helical" evidence="22">
    <location>
        <begin position="427"/>
        <end position="452"/>
    </location>
</feature>
<evidence type="ECO:0000256" key="10">
    <source>
        <dbReference type="ARBA" id="ARBA00022847"/>
    </source>
</evidence>
<keyword evidence="8 22" id="KW-0812">Transmembrane</keyword>
<evidence type="ECO:0000256" key="16">
    <source>
        <dbReference type="ARBA" id="ARBA00036193"/>
    </source>
</evidence>
<dbReference type="PANTHER" id="PTHR23507">
    <property type="entry name" value="ZGC:174356"/>
    <property type="match status" value="1"/>
</dbReference>
<feature type="transmembrane region" description="Helical" evidence="22">
    <location>
        <begin position="185"/>
        <end position="208"/>
    </location>
</feature>
<dbReference type="Proteomes" id="UP000887568">
    <property type="component" value="Unplaced"/>
</dbReference>
<evidence type="ECO:0000256" key="17">
    <source>
        <dbReference type="ARBA" id="ARBA00036250"/>
    </source>
</evidence>